<accession>A0A1H1TXQ2</accession>
<dbReference type="Proteomes" id="UP000243207">
    <property type="component" value="Chromosome I"/>
</dbReference>
<dbReference type="Pfam" id="PF01965">
    <property type="entry name" value="DJ-1_PfpI"/>
    <property type="match status" value="1"/>
</dbReference>
<dbReference type="InterPro" id="IPR052158">
    <property type="entry name" value="INH-QAR"/>
</dbReference>
<dbReference type="InterPro" id="IPR002818">
    <property type="entry name" value="DJ-1/PfpI"/>
</dbReference>
<sequence>MNNADPEQLAQQVRHRSLRVRIMLFPEVEILDFAGPYEVFSVASRVAQRDGLLPHPAFVVEAVSGSRSTVSARHGLGMVPDVDFDDAAAADVLIVPGGVVAQPLNDPASLGWLQRACSEAGIVASVCTGAFLLARIGLLTNQRVTTHWEDIPGLRSAYPELDVVESVPFVDLGNLLTSAGISAGIDMSLHLVGRILGPKAAKATARQMQYAWEDS</sequence>
<dbReference type="PANTHER" id="PTHR43130:SF14">
    <property type="entry name" value="DJ-1_PFPI DOMAIN-CONTAINING PROTEIN"/>
    <property type="match status" value="1"/>
</dbReference>
<dbReference type="GO" id="GO:0006355">
    <property type="term" value="P:regulation of DNA-templated transcription"/>
    <property type="evidence" value="ECO:0007669"/>
    <property type="project" value="TreeGrafter"/>
</dbReference>
<feature type="domain" description="DJ-1/PfpI" evidence="1">
    <location>
        <begin position="19"/>
        <end position="192"/>
    </location>
</feature>
<dbReference type="CDD" id="cd03139">
    <property type="entry name" value="GATase1_PfpI_2"/>
    <property type="match status" value="1"/>
</dbReference>
<evidence type="ECO:0000259" key="1">
    <source>
        <dbReference type="Pfam" id="PF01965"/>
    </source>
</evidence>
<dbReference type="RefSeq" id="WP_093393746.1">
    <property type="nucleotide sequence ID" value="NZ_LT629736.1"/>
</dbReference>
<dbReference type="InterPro" id="IPR029062">
    <property type="entry name" value="Class_I_gatase-like"/>
</dbReference>
<proteinExistence type="predicted"/>
<name>A0A1H1TXQ2_9GAMM</name>
<evidence type="ECO:0000313" key="2">
    <source>
        <dbReference type="EMBL" id="SDS65035.1"/>
    </source>
</evidence>
<dbReference type="PANTHER" id="PTHR43130">
    <property type="entry name" value="ARAC-FAMILY TRANSCRIPTIONAL REGULATOR"/>
    <property type="match status" value="1"/>
</dbReference>
<dbReference type="OrthoDB" id="9803764at2"/>
<protein>
    <submittedName>
        <fullName evidence="2">DJ-1/PfpI family protein</fullName>
    </submittedName>
</protein>
<dbReference type="AlphaFoldDB" id="A0A1H1TXQ2"/>
<reference evidence="3" key="1">
    <citation type="submission" date="2016-10" db="EMBL/GenBank/DDBJ databases">
        <authorList>
            <person name="Varghese N."/>
            <person name="Submissions S."/>
        </authorList>
    </citation>
    <scope>NUCLEOTIDE SEQUENCE [LARGE SCALE GENOMIC DNA]</scope>
    <source>
        <strain evidence="3">NRRL B-51270</strain>
    </source>
</reference>
<dbReference type="SUPFAM" id="SSF52317">
    <property type="entry name" value="Class I glutamine amidotransferase-like"/>
    <property type="match status" value="1"/>
</dbReference>
<dbReference type="EMBL" id="LT629736">
    <property type="protein sequence ID" value="SDS65035.1"/>
    <property type="molecule type" value="Genomic_DNA"/>
</dbReference>
<keyword evidence="3" id="KW-1185">Reference proteome</keyword>
<dbReference type="Gene3D" id="3.40.50.880">
    <property type="match status" value="1"/>
</dbReference>
<evidence type="ECO:0000313" key="3">
    <source>
        <dbReference type="Proteomes" id="UP000243207"/>
    </source>
</evidence>
<organism evidence="2 3">
    <name type="scientific">Halopseudomonas xinjiangensis</name>
    <dbReference type="NCBI Taxonomy" id="487184"/>
    <lineage>
        <taxon>Bacteria</taxon>
        <taxon>Pseudomonadati</taxon>
        <taxon>Pseudomonadota</taxon>
        <taxon>Gammaproteobacteria</taxon>
        <taxon>Pseudomonadales</taxon>
        <taxon>Pseudomonadaceae</taxon>
        <taxon>Halopseudomonas</taxon>
    </lineage>
</organism>
<dbReference type="STRING" id="487184.SAMN05216421_1915"/>
<gene>
    <name evidence="2" type="ORF">SAMN05216421_1915</name>
</gene>